<keyword evidence="2" id="KW-0106">Calcium</keyword>
<evidence type="ECO:0000313" key="5">
    <source>
        <dbReference type="Proteomes" id="UP000004374"/>
    </source>
</evidence>
<dbReference type="Pfam" id="PF05567">
    <property type="entry name" value="T4P_PilY1"/>
    <property type="match status" value="1"/>
</dbReference>
<dbReference type="Proteomes" id="UP000004374">
    <property type="component" value="Unassembled WGS sequence"/>
</dbReference>
<protein>
    <submittedName>
        <fullName evidence="4">Type IV pilus assembly protein PilY1</fullName>
    </submittedName>
</protein>
<evidence type="ECO:0000256" key="2">
    <source>
        <dbReference type="ARBA" id="ARBA00022837"/>
    </source>
</evidence>
<gene>
    <name evidence="4" type="primary">pilY1</name>
    <name evidence="4" type="ORF">RNAN_0835</name>
</gene>
<proteinExistence type="predicted"/>
<dbReference type="GO" id="GO:0046872">
    <property type="term" value="F:metal ion binding"/>
    <property type="evidence" value="ECO:0007669"/>
    <property type="project" value="UniProtKB-KW"/>
</dbReference>
<feature type="domain" description="PilY1 beta-propeller" evidence="3">
    <location>
        <begin position="623"/>
        <end position="963"/>
    </location>
</feature>
<dbReference type="AlphaFoldDB" id="I1DUY7"/>
<keyword evidence="5" id="KW-1185">Reference proteome</keyword>
<accession>I1DUY7</accession>
<comment type="caution">
    <text evidence="4">The sequence shown here is derived from an EMBL/GenBank/DDBJ whole genome shotgun (WGS) entry which is preliminary data.</text>
</comment>
<dbReference type="OrthoDB" id="7156875at2"/>
<organism evidence="4 5">
    <name type="scientific">Rheinheimera nanhaiensis E407-8</name>
    <dbReference type="NCBI Taxonomy" id="562729"/>
    <lineage>
        <taxon>Bacteria</taxon>
        <taxon>Pseudomonadati</taxon>
        <taxon>Pseudomonadota</taxon>
        <taxon>Gammaproteobacteria</taxon>
        <taxon>Chromatiales</taxon>
        <taxon>Chromatiaceae</taxon>
        <taxon>Rheinheimera</taxon>
    </lineage>
</organism>
<dbReference type="RefSeq" id="WP_008219028.1">
    <property type="nucleotide sequence ID" value="NZ_BAFK01000003.1"/>
</dbReference>
<dbReference type="InterPro" id="IPR008707">
    <property type="entry name" value="B-propeller_PilY1"/>
</dbReference>
<dbReference type="STRING" id="562729.RNAN_0835"/>
<name>I1DUY7_9GAMM</name>
<keyword evidence="1" id="KW-0479">Metal-binding</keyword>
<evidence type="ECO:0000256" key="1">
    <source>
        <dbReference type="ARBA" id="ARBA00022723"/>
    </source>
</evidence>
<sequence>MKTTVSGKYGYLLLGAILGLAVGEAAANTISISDNPLQTAIGLPPNILFVIDDSGSMRWGFTPDNLVTRLNTYANAPQYFTEVCQGAGSYGGANNTCYYDTTNKRYLVSSAYNTSYFDPSKSYSPPRNADGTTMTPASFTAAKINGFASTSTTVNLETNYRAILDDFYYRGSYSNSWRTGFTISPNAAAGHAFYYSYDSSCSYGIYDDRCYIYNKVSDSQKQNFANWFAFYRTRMQMSKWAIGEAFAHKSLKPEIRVGYGALNHSGLVKTDVTPFSGSGRSGFYDNLYQQGASGGTPLRVALDAAGKYFQTNKPWRDNPADENSPIRGCRQSFTMLMTDGYYNDSFSGVDNSDNEDGKVILGPGTQTGQYKALDPFKDAYSNTLADIAMHYWKQDLLPLVDNLVPVVDEKKNPAFWQNMTTFGVSLGIPTTTFPNNPEDAFKKIANNEYIEWPDPASSDAHKLDDLLHAAVNSRGSFFNASKADEFATKLATALLQITKGTGSASNLGGVSTSSQTGARIFQGRYEGEDWAGDLWTYDADNGMQVAWKASEGVPIHTQRTITYFKGPNLKDFNDSNVTLAELALPDTTSAGYKKNLIDYLRGDKSNEIKENGTGLFRKRSSPLGDIAHSAPLYVGAAERKNYHRNGWSESPSYLAYIEANKTRKGVVYVGANDGMLHAFSDNKNLGGGAGKEIYAYIPKAVLPRLKDLAAPDYKHQYYVDGVLTSGDAFIGGTWKTLVLGTLGRGASTGSNSIFALDVTVPTEIKPLWDVPYAEVGQNTGKVLIARSVTDKWIGIIGYGYNNSTNKGGILIFDLATGAEIKKIALPNSSAAPNGFSQLETWDRDMDGNVDYVYAGDYQGNVWKFDISNKQTNQWGLANSNNPIFTAKVGSKVQPITSGLSISREPNTGKTWIMFGTGSYLAVSDKTTTDRQSIYGFVDETEDSKTAITLSRSNLKQRTYQESGDYRALEESTVLDVNDKGWYIDLVTNGERVVLPPLMIDNVLVINTLKPDDDPCKAGGISWRMAIDPFKGGRLKRNFFNTTDFSKDVPTSGVKTESPTVGYTVIRTDDDVYKEVSGQGDATTPQARQINVVALGRRLTWRELTNEQ</sequence>
<evidence type="ECO:0000313" key="4">
    <source>
        <dbReference type="EMBL" id="GAB57865.1"/>
    </source>
</evidence>
<evidence type="ECO:0000259" key="3">
    <source>
        <dbReference type="Pfam" id="PF05567"/>
    </source>
</evidence>
<dbReference type="EMBL" id="BAFK01000003">
    <property type="protein sequence ID" value="GAB57865.1"/>
    <property type="molecule type" value="Genomic_DNA"/>
</dbReference>
<reference evidence="4 5" key="1">
    <citation type="journal article" date="2012" name="J. Bacteriol.">
        <title>Genome Sequence of the Protease-Producing Bacterium Rheinheimera nanhaiensis E407-8T, Isolated from Deep-Sea Sediment of the South China Sea.</title>
        <authorList>
            <person name="Zhang X.-Y."/>
            <person name="Zhang Y.-J."/>
            <person name="Qin Q.-L."/>
            <person name="Xie B.-B."/>
            <person name="Chen X.-L."/>
            <person name="Zhou B.-C."/>
            <person name="Zhang Y.-Z."/>
        </authorList>
    </citation>
    <scope>NUCLEOTIDE SEQUENCE [LARGE SCALE GENOMIC DNA]</scope>
    <source>
        <strain evidence="4 5">E407-8</strain>
    </source>
</reference>